<keyword evidence="4" id="KW-1185">Reference proteome</keyword>
<dbReference type="Pfam" id="PF04233">
    <property type="entry name" value="Phage_Mu_F"/>
    <property type="match status" value="1"/>
</dbReference>
<evidence type="ECO:0000313" key="3">
    <source>
        <dbReference type="EMBL" id="VEJ35315.1"/>
    </source>
</evidence>
<dbReference type="Gene3D" id="3.90.176.10">
    <property type="entry name" value="Toxin ADP-ribosyltransferase, Chain A, domain 1"/>
    <property type="match status" value="1"/>
</dbReference>
<dbReference type="SUPFAM" id="SSF56399">
    <property type="entry name" value="ADP-ribosylation"/>
    <property type="match status" value="1"/>
</dbReference>
<dbReference type="OrthoDB" id="9765386at2"/>
<name>A0A3S5C2C5_9FIRM</name>
<dbReference type="GO" id="GO:0106274">
    <property type="term" value="F:NAD+-protein-arginine ADP-ribosyltransferase activity"/>
    <property type="evidence" value="ECO:0007669"/>
    <property type="project" value="UniProtKB-EC"/>
</dbReference>
<feature type="domain" description="Phage head morphogenesis" evidence="2">
    <location>
        <begin position="196"/>
        <end position="308"/>
    </location>
</feature>
<dbReference type="InterPro" id="IPR006528">
    <property type="entry name" value="Phage_head_morphogenesis_dom"/>
</dbReference>
<evidence type="ECO:0000313" key="4">
    <source>
        <dbReference type="Proteomes" id="UP000269544"/>
    </source>
</evidence>
<keyword evidence="3" id="KW-0808">Transferase</keyword>
<evidence type="ECO:0000259" key="1">
    <source>
        <dbReference type="Pfam" id="PF03496"/>
    </source>
</evidence>
<organism evidence="3 4">
    <name type="scientific">Aedoeadaptatus ivorii</name>
    <dbReference type="NCBI Taxonomy" id="54006"/>
    <lineage>
        <taxon>Bacteria</taxon>
        <taxon>Bacillati</taxon>
        <taxon>Bacillota</taxon>
        <taxon>Tissierellia</taxon>
        <taxon>Tissierellales</taxon>
        <taxon>Peptoniphilaceae</taxon>
        <taxon>Aedoeadaptatus</taxon>
    </lineage>
</organism>
<evidence type="ECO:0000259" key="2">
    <source>
        <dbReference type="Pfam" id="PF04233"/>
    </source>
</evidence>
<keyword evidence="3" id="KW-0328">Glycosyltransferase</keyword>
<dbReference type="Pfam" id="PF03496">
    <property type="entry name" value="ADPrib_exo_Tox"/>
    <property type="match status" value="1"/>
</dbReference>
<protein>
    <submittedName>
        <fullName evidence="3">NAD(+)--arginine ADP-ribosyltransferase EFV</fullName>
        <ecNumber evidence="3">2.4.2.31</ecNumber>
    </submittedName>
</protein>
<dbReference type="PROSITE" id="PS51996">
    <property type="entry name" value="TR_MART"/>
    <property type="match status" value="1"/>
</dbReference>
<accession>A0A3S5C2C5</accession>
<reference evidence="3 4" key="1">
    <citation type="submission" date="2018-12" db="EMBL/GenBank/DDBJ databases">
        <authorList>
            <consortium name="Pathogen Informatics"/>
        </authorList>
    </citation>
    <scope>NUCLEOTIDE SEQUENCE [LARGE SCALE GENOMIC DNA]</scope>
    <source>
        <strain evidence="3 4">NCTC13079</strain>
    </source>
</reference>
<dbReference type="NCBIfam" id="TIGR01641">
    <property type="entry name" value="phageSPP1_gp7"/>
    <property type="match status" value="1"/>
</dbReference>
<dbReference type="EC" id="2.4.2.31" evidence="3"/>
<dbReference type="InterPro" id="IPR003540">
    <property type="entry name" value="ADP-ribosyltransferase"/>
</dbReference>
<dbReference type="RefSeq" id="WP_126465128.1">
    <property type="nucleotide sequence ID" value="NZ_LR134523.1"/>
</dbReference>
<dbReference type="EMBL" id="LR134523">
    <property type="protein sequence ID" value="VEJ35315.1"/>
    <property type="molecule type" value="Genomic_DNA"/>
</dbReference>
<dbReference type="KEGG" id="piv:NCTC13079_00625"/>
<dbReference type="AlphaFoldDB" id="A0A3S5C2C5"/>
<gene>
    <name evidence="3" type="ORF">NCTC13079_00625</name>
</gene>
<proteinExistence type="predicted"/>
<feature type="domain" description="ADP ribosyltransferase" evidence="1">
    <location>
        <begin position="340"/>
        <end position="486"/>
    </location>
</feature>
<dbReference type="GO" id="GO:0005576">
    <property type="term" value="C:extracellular region"/>
    <property type="evidence" value="ECO:0007669"/>
    <property type="project" value="InterPro"/>
</dbReference>
<dbReference type="Proteomes" id="UP000269544">
    <property type="component" value="Chromosome"/>
</dbReference>
<sequence length="509" mass="58977">MNRDEFIKRQFAYTKAREAEHFDQVIRDDLAYKEALTKLYEDTAKDMLKTVESLYTRYALSEGVPIEEAKKRITKFDAAGFAEKAQKLVEAKDFSEEANRQLRLYNLKMRVSRLQMMEHEMRLETIGLADKEEKMLKERLQKAYAEEVERQADILGLRKGTREKILKRADRVINGDFRSARFSSRIWASQHDLQAKLERGLTRSLLRGENPKVWAREMRTLVRKNMADTGRENTLYAANRLAITETSRVMNEARISALTEAGFNAYVWICEPGACHICAPYDGEVFSLAKGNIGENVPPMHPFCKCSIAGFYEYDPDESIFQVVEDELMEKIQEDHDLVYDQLPEDERNVLTEYMLDGYIKINQQLNRPQEIDAKTKSRIEVLDATLDKFSTEESILVYRGAKREIYEGHSIGEIITEKGFLSTSVERRIAKTFPKATEEGKKVLFEIRVPRGKNGAYIGWNSPYGENEYILKRGSQFEIININKEENVPVYTLRMLKKEVEDGSKRDE</sequence>